<dbReference type="EMBL" id="CP026115">
    <property type="protein sequence ID" value="QHG65193.1"/>
    <property type="molecule type" value="Genomic_DNA"/>
</dbReference>
<proteinExistence type="predicted"/>
<evidence type="ECO:0000313" key="2">
    <source>
        <dbReference type="Proteomes" id="UP000464480"/>
    </source>
</evidence>
<dbReference type="Proteomes" id="UP000464480">
    <property type="component" value="Chromosome"/>
</dbReference>
<gene>
    <name evidence="1" type="ORF">C2H86_12495</name>
</gene>
<name>A0A6I6XI09_PSEPU</name>
<protein>
    <submittedName>
        <fullName evidence="1">Uncharacterized protein</fullName>
    </submittedName>
</protein>
<dbReference type="RefSeq" id="WP_159410535.1">
    <property type="nucleotide sequence ID" value="NZ_CP026115.2"/>
</dbReference>
<accession>A0A6I6XI09</accession>
<sequence length="75" mass="8270">MADQIDRLDAEIAFLDQVAAELERQVGPSPVTRTLVIAWLSEWVAKAGESKPDLPHLPQTLKAAYAAWSNQAVDR</sequence>
<organism evidence="1 2">
    <name type="scientific">Pseudomonas putida</name>
    <name type="common">Arthrobacter siderocapsulatus</name>
    <dbReference type="NCBI Taxonomy" id="303"/>
    <lineage>
        <taxon>Bacteria</taxon>
        <taxon>Pseudomonadati</taxon>
        <taxon>Pseudomonadota</taxon>
        <taxon>Gammaproteobacteria</taxon>
        <taxon>Pseudomonadales</taxon>
        <taxon>Pseudomonadaceae</taxon>
        <taxon>Pseudomonas</taxon>
    </lineage>
</organism>
<evidence type="ECO:0000313" key="1">
    <source>
        <dbReference type="EMBL" id="QHG65193.1"/>
    </source>
</evidence>
<reference evidence="1 2" key="1">
    <citation type="submission" date="2020-02" db="EMBL/GenBank/DDBJ databases">
        <title>Pseudomonas Putida W5 Complete Genome Assembly.</title>
        <authorList>
            <person name="Yuan Z.-C."/>
            <person name="Shaw G.A."/>
            <person name="Cusano A.D."/>
            <person name="Caddey B.J."/>
            <person name="Weselowski B.J."/>
        </authorList>
    </citation>
    <scope>NUCLEOTIDE SEQUENCE [LARGE SCALE GENOMIC DNA]</scope>
    <source>
        <strain evidence="1 2">W5</strain>
    </source>
</reference>
<dbReference type="AlphaFoldDB" id="A0A6I6XI09"/>